<dbReference type="InterPro" id="IPR022655">
    <property type="entry name" value="DUF1553"/>
</dbReference>
<accession>A0A225DDU9</accession>
<organism evidence="2 3">
    <name type="scientific">Fimbriiglobus ruber</name>
    <dbReference type="NCBI Taxonomy" id="1908690"/>
    <lineage>
        <taxon>Bacteria</taxon>
        <taxon>Pseudomonadati</taxon>
        <taxon>Planctomycetota</taxon>
        <taxon>Planctomycetia</taxon>
        <taxon>Gemmatales</taxon>
        <taxon>Gemmataceae</taxon>
        <taxon>Fimbriiglobus</taxon>
    </lineage>
</organism>
<dbReference type="Pfam" id="PF07587">
    <property type="entry name" value="PSD1"/>
    <property type="match status" value="1"/>
</dbReference>
<dbReference type="Pfam" id="PF07583">
    <property type="entry name" value="PSCyt2"/>
    <property type="match status" value="1"/>
</dbReference>
<proteinExistence type="predicted"/>
<evidence type="ECO:0000313" key="2">
    <source>
        <dbReference type="EMBL" id="OWK39163.1"/>
    </source>
</evidence>
<dbReference type="Gene3D" id="2.60.40.1080">
    <property type="match status" value="2"/>
</dbReference>
<evidence type="ECO:0000313" key="3">
    <source>
        <dbReference type="Proteomes" id="UP000214646"/>
    </source>
</evidence>
<dbReference type="PANTHER" id="PTHR35889">
    <property type="entry name" value="CYCLOINULO-OLIGOSACCHARIDE FRUCTANOTRANSFERASE-RELATED"/>
    <property type="match status" value="1"/>
</dbReference>
<dbReference type="InterPro" id="IPR008964">
    <property type="entry name" value="Invasin/intimin_cell_adhesion"/>
</dbReference>
<dbReference type="EMBL" id="NIDE01000011">
    <property type="protein sequence ID" value="OWK39163.1"/>
    <property type="molecule type" value="Genomic_DNA"/>
</dbReference>
<dbReference type="SMART" id="SM00635">
    <property type="entry name" value="BID_2"/>
    <property type="match status" value="2"/>
</dbReference>
<gene>
    <name evidence="2" type="ORF">FRUB_06245</name>
</gene>
<reference evidence="3" key="1">
    <citation type="submission" date="2017-06" db="EMBL/GenBank/DDBJ databases">
        <title>Genome analysis of Fimbriiglobus ruber SP5, the first member of the order Planctomycetales with confirmed chitinolytic capability.</title>
        <authorList>
            <person name="Ravin N.V."/>
            <person name="Rakitin A.L."/>
            <person name="Ivanova A.A."/>
            <person name="Beletsky A.V."/>
            <person name="Kulichevskaya I.S."/>
            <person name="Mardanov A.V."/>
            <person name="Dedysh S.N."/>
        </authorList>
    </citation>
    <scope>NUCLEOTIDE SEQUENCE [LARGE SCALE GENOMIC DNA]</scope>
    <source>
        <strain evidence="3">SP5</strain>
    </source>
</reference>
<keyword evidence="3" id="KW-1185">Reference proteome</keyword>
<evidence type="ECO:0000259" key="1">
    <source>
        <dbReference type="SMART" id="SM00635"/>
    </source>
</evidence>
<name>A0A225DDU9_9BACT</name>
<dbReference type="InterPro" id="IPR003343">
    <property type="entry name" value="Big_2"/>
</dbReference>
<sequence length="804" mass="86745">MNVTAARARAGSEFHVSPTAITLTGNYARAQIQVTAGTGERADDLTDRATFRSSDTRIVTVAPGGQLLTVGNGSATVTAEVGGVSKSLTVTVAGVSDQSAIGFVEYVMPVLSKAGCNAGACHASQYGKGGFKLSVFGFAPNDDYAAIVRDSFGRRASVHTPAESLVLQKPTGAVPHAGGVRLAEGSVDYQIIERWLANGAPRPSGKPPELKALRVTPEHRVGTLGYGQQLRVEATYADGRTVDVTHWTKFDSRDESVLSVTPAGMVKTVGKGQGVAMARFEGHAAIATFVVPGVPAVDLAGWTDDNIIDKLAAAKFREVGVSPSGLCDDATFIRRAMLDATGTLPTAEQARAFLDSRDPAKRTKLVDRLLGLTGDPNQNIHDNDYAAYWALKWSDLIRSNSASIGAQGMWALHNWLKESFRENKPFDKIVRELVTAKGSTFSNGPANYFKIANNPSDLTEATSQLFLGVRLQCAKCHNHPYEPLTQADYYSFAAFFARVGNKASQEFGIFGGETVIMGRADGEVSHPRTGAIMPPTPLGGKPVGTVPDRRQALADWLTAKDNSYFARNIVNRTVAALLGRGLVEPVDDLRPTNPATNPELMDALATEFARGGFDQKKLFRLIMTSRLYQLDSRPTKANAADDKFYSHYHVKRVPAEVLLDAIDQATGTRTKFEKVPLGTRAIELPDARYNNYFLNTFGKPRREAVCECERVSEPNLAQALHTLNGETIEAKIADLKGTVATLLAAKKPAAEIVDELYLATLSRRATAAEQAAAAKLLAEAGDPKAFYQDLLWSLLNSKYFQFTN</sequence>
<feature type="domain" description="BIG2" evidence="1">
    <location>
        <begin position="10"/>
        <end position="91"/>
    </location>
</feature>
<protein>
    <recommendedName>
        <fullName evidence="1">BIG2 domain-containing protein</fullName>
    </recommendedName>
</protein>
<comment type="caution">
    <text evidence="2">The sequence shown here is derived from an EMBL/GenBank/DDBJ whole genome shotgun (WGS) entry which is preliminary data.</text>
</comment>
<dbReference type="InterPro" id="IPR011444">
    <property type="entry name" value="DUF1549"/>
</dbReference>
<dbReference type="SUPFAM" id="SSF49373">
    <property type="entry name" value="Invasin/intimin cell-adhesion fragments"/>
    <property type="match status" value="1"/>
</dbReference>
<feature type="domain" description="BIG2" evidence="1">
    <location>
        <begin position="209"/>
        <end position="290"/>
    </location>
</feature>
<dbReference type="AlphaFoldDB" id="A0A225DDU9"/>
<dbReference type="PANTHER" id="PTHR35889:SF3">
    <property type="entry name" value="F-BOX DOMAIN-CONTAINING PROTEIN"/>
    <property type="match status" value="1"/>
</dbReference>
<dbReference type="Proteomes" id="UP000214646">
    <property type="component" value="Unassembled WGS sequence"/>
</dbReference>